<evidence type="ECO:0000313" key="5">
    <source>
        <dbReference type="EMBL" id="AGW15208.1"/>
    </source>
</evidence>
<dbReference type="Pfam" id="PF00515">
    <property type="entry name" value="TPR_1"/>
    <property type="match status" value="1"/>
</dbReference>
<dbReference type="Pfam" id="PF13181">
    <property type="entry name" value="TPR_8"/>
    <property type="match status" value="2"/>
</dbReference>
<dbReference type="InterPro" id="IPR050498">
    <property type="entry name" value="Ycf3"/>
</dbReference>
<dbReference type="Gene3D" id="1.25.40.10">
    <property type="entry name" value="Tetratricopeptide repeat domain"/>
    <property type="match status" value="2"/>
</dbReference>
<gene>
    <name evidence="5" type="ORF">DGI_3532</name>
</gene>
<dbReference type="KEGG" id="dgg:DGI_3532"/>
<protein>
    <submittedName>
        <fullName evidence="5">Putative TPR repeat-containing protein</fullName>
    </submittedName>
</protein>
<dbReference type="InterPro" id="IPR019734">
    <property type="entry name" value="TPR_rpt"/>
</dbReference>
<name>T2GFW4_MEGG1</name>
<keyword evidence="6" id="KW-1185">Reference proteome</keyword>
<dbReference type="Proteomes" id="UP000016587">
    <property type="component" value="Chromosome"/>
</dbReference>
<dbReference type="PATRIC" id="fig|1121448.10.peg.3483"/>
<feature type="repeat" description="TPR" evidence="3">
    <location>
        <begin position="106"/>
        <end position="139"/>
    </location>
</feature>
<dbReference type="SMART" id="SM00028">
    <property type="entry name" value="TPR"/>
    <property type="match status" value="3"/>
</dbReference>
<dbReference type="AlphaFoldDB" id="T2GFW4"/>
<evidence type="ECO:0000256" key="2">
    <source>
        <dbReference type="ARBA" id="ARBA00022803"/>
    </source>
</evidence>
<dbReference type="EMBL" id="CP006585">
    <property type="protein sequence ID" value="AGW15208.1"/>
    <property type="molecule type" value="Genomic_DNA"/>
</dbReference>
<dbReference type="SUPFAM" id="SSF48452">
    <property type="entry name" value="TPR-like"/>
    <property type="match status" value="1"/>
</dbReference>
<dbReference type="STRING" id="1121448.DGI_3532"/>
<reference evidence="5 6" key="1">
    <citation type="journal article" date="2013" name="J. Bacteriol.">
        <title>Roles of HynAB and Ech, the only two hydrogenases found in the model sulfate reducer Desulfovibrio gigas.</title>
        <authorList>
            <person name="Morais-Silva F.O."/>
            <person name="Santos C.I."/>
            <person name="Rodrigues R."/>
            <person name="Pereira I.A."/>
            <person name="Rodrigues-Pousada C."/>
        </authorList>
    </citation>
    <scope>NUCLEOTIDE SEQUENCE [LARGE SCALE GENOMIC DNA]</scope>
    <source>
        <strain evidence="6">ATCC 19364 / DSM 1382 / NCIMB 9332 / VKM B-1759</strain>
    </source>
</reference>
<sequence>MFRSVLALMSVCWLGCCWVAPVLAVETEEDYTVISIANQAIKAQQEKDLPTALELYTQVVNSRALDGGDHLLTYIFNNRGYIYLTRNDPASAIRDFTHSIDNAPDYVAFINRGNAYTMLGDDHKAIADYTEALRLRPTSARAYANRSFSWLNLGQNAKAQQDMAQAKRLDPKIDNLSIN</sequence>
<organism evidence="5 6">
    <name type="scientific">Megalodesulfovibrio gigas (strain ATCC 19364 / DSM 1382 / NCIMB 9332 / VKM B-1759)</name>
    <name type="common">Desulfovibrio gigas</name>
    <dbReference type="NCBI Taxonomy" id="1121448"/>
    <lineage>
        <taxon>Bacteria</taxon>
        <taxon>Pseudomonadati</taxon>
        <taxon>Thermodesulfobacteriota</taxon>
        <taxon>Desulfovibrionia</taxon>
        <taxon>Desulfovibrionales</taxon>
        <taxon>Desulfovibrionaceae</taxon>
        <taxon>Megalodesulfovibrio</taxon>
    </lineage>
</organism>
<evidence type="ECO:0000256" key="1">
    <source>
        <dbReference type="ARBA" id="ARBA00022737"/>
    </source>
</evidence>
<dbReference type="PANTHER" id="PTHR44858:SF1">
    <property type="entry name" value="UDP-N-ACETYLGLUCOSAMINE--PEPTIDE N-ACETYLGLUCOSAMINYLTRANSFERASE SPINDLY-RELATED"/>
    <property type="match status" value="1"/>
</dbReference>
<dbReference type="eggNOG" id="COG0457">
    <property type="taxonomic scope" value="Bacteria"/>
</dbReference>
<evidence type="ECO:0000313" key="6">
    <source>
        <dbReference type="Proteomes" id="UP000016587"/>
    </source>
</evidence>
<proteinExistence type="predicted"/>
<evidence type="ECO:0000256" key="3">
    <source>
        <dbReference type="PROSITE-ProRule" id="PRU00339"/>
    </source>
</evidence>
<dbReference type="OrthoDB" id="5458246at2"/>
<keyword evidence="4" id="KW-0732">Signal</keyword>
<keyword evidence="1" id="KW-0677">Repeat</keyword>
<accession>T2GFW4</accession>
<evidence type="ECO:0000256" key="4">
    <source>
        <dbReference type="SAM" id="SignalP"/>
    </source>
</evidence>
<feature type="chain" id="PRO_5004588358" evidence="4">
    <location>
        <begin position="25"/>
        <end position="179"/>
    </location>
</feature>
<feature type="signal peptide" evidence="4">
    <location>
        <begin position="1"/>
        <end position="24"/>
    </location>
</feature>
<keyword evidence="2 3" id="KW-0802">TPR repeat</keyword>
<dbReference type="InterPro" id="IPR011990">
    <property type="entry name" value="TPR-like_helical_dom_sf"/>
</dbReference>
<dbReference type="RefSeq" id="WP_021762342.1">
    <property type="nucleotide sequence ID" value="NC_022444.1"/>
</dbReference>
<reference evidence="6" key="2">
    <citation type="submission" date="2013-07" db="EMBL/GenBank/DDBJ databases">
        <authorList>
            <person name="Morais-Silva F.O."/>
            <person name="Rezende A.M."/>
            <person name="Pimentel C."/>
            <person name="Resende D.M."/>
            <person name="Santos C.I."/>
            <person name="Clemente C."/>
            <person name="de Oliveira L.M."/>
            <person name="da Silva S.M."/>
            <person name="Costa D.A."/>
            <person name="Varela-Raposo A."/>
            <person name="Horacio E.C.A."/>
            <person name="Matos M."/>
            <person name="Flores O."/>
            <person name="Ruiz J.C."/>
            <person name="Rodrigues-Pousada C."/>
        </authorList>
    </citation>
    <scope>NUCLEOTIDE SEQUENCE [LARGE SCALE GENOMIC DNA]</scope>
    <source>
        <strain evidence="6">ATCC 19364 / DSM 1382 / NCIMB 9332 / VKM B-1759</strain>
    </source>
</reference>
<dbReference type="PANTHER" id="PTHR44858">
    <property type="entry name" value="TETRATRICOPEPTIDE REPEAT PROTEIN 6"/>
    <property type="match status" value="1"/>
</dbReference>
<dbReference type="HOGENOM" id="CLU_1501181_0_0_7"/>
<dbReference type="PROSITE" id="PS50005">
    <property type="entry name" value="TPR"/>
    <property type="match status" value="1"/>
</dbReference>